<evidence type="ECO:0000256" key="6">
    <source>
        <dbReference type="SAM" id="Phobius"/>
    </source>
</evidence>
<dbReference type="EMBL" id="PRLP01000024">
    <property type="protein sequence ID" value="PPC77871.1"/>
    <property type="molecule type" value="Genomic_DNA"/>
</dbReference>
<organism evidence="7 8">
    <name type="scientific">Proteobacteria bacterium 228</name>
    <dbReference type="NCBI Taxonomy" id="2083153"/>
    <lineage>
        <taxon>Bacteria</taxon>
        <taxon>Pseudomonadati</taxon>
        <taxon>Pseudomonadota</taxon>
    </lineage>
</organism>
<feature type="transmembrane region" description="Helical" evidence="6">
    <location>
        <begin position="90"/>
        <end position="107"/>
    </location>
</feature>
<accession>A0A2S5KSP0</accession>
<dbReference type="Proteomes" id="UP000238196">
    <property type="component" value="Unassembled WGS sequence"/>
</dbReference>
<comment type="subcellular location">
    <subcellularLocation>
        <location evidence="1">Cell membrane</location>
        <topology evidence="1">Multi-pass membrane protein</topology>
    </subcellularLocation>
</comment>
<proteinExistence type="predicted"/>
<evidence type="ECO:0000256" key="3">
    <source>
        <dbReference type="ARBA" id="ARBA00022692"/>
    </source>
</evidence>
<name>A0A2S5KSP0_9PROT</name>
<keyword evidence="3 6" id="KW-0812">Transmembrane</keyword>
<keyword evidence="5 6" id="KW-0472">Membrane</keyword>
<feature type="transmembrane region" description="Helical" evidence="6">
    <location>
        <begin position="113"/>
        <end position="133"/>
    </location>
</feature>
<gene>
    <name evidence="7" type="ORF">C4K68_08155</name>
</gene>
<dbReference type="GO" id="GO:0005886">
    <property type="term" value="C:plasma membrane"/>
    <property type="evidence" value="ECO:0007669"/>
    <property type="project" value="UniProtKB-SubCell"/>
</dbReference>
<dbReference type="InterPro" id="IPR005598">
    <property type="entry name" value="ATP_synth_I"/>
</dbReference>
<reference evidence="7 8" key="1">
    <citation type="submission" date="2018-02" db="EMBL/GenBank/DDBJ databases">
        <title>novel marine gammaproteobacteria from coastal saline agro ecosystem.</title>
        <authorList>
            <person name="Krishnan R."/>
            <person name="Ramesh Kumar N."/>
        </authorList>
    </citation>
    <scope>NUCLEOTIDE SEQUENCE [LARGE SCALE GENOMIC DNA]</scope>
    <source>
        <strain evidence="7 8">228</strain>
    </source>
</reference>
<feature type="transmembrane region" description="Helical" evidence="6">
    <location>
        <begin position="25"/>
        <end position="43"/>
    </location>
</feature>
<evidence type="ECO:0000256" key="1">
    <source>
        <dbReference type="ARBA" id="ARBA00004651"/>
    </source>
</evidence>
<sequence length="140" mass="15356">MLQANHWSTQVNERQKARQAPVKRILISQLGLSLVLGLSLLAFDQIGALSIVLGGLICLLPNSYFAWRLFAVRGARSSRDIAKAFYKGEAGKLLITIVLFALVFSMVKPLNVLALFAGFVAVQMMNWIVPLVWRGPSTGS</sequence>
<evidence type="ECO:0000256" key="5">
    <source>
        <dbReference type="ARBA" id="ARBA00023136"/>
    </source>
</evidence>
<feature type="transmembrane region" description="Helical" evidence="6">
    <location>
        <begin position="49"/>
        <end position="70"/>
    </location>
</feature>
<evidence type="ECO:0000313" key="7">
    <source>
        <dbReference type="EMBL" id="PPC77871.1"/>
    </source>
</evidence>
<dbReference type="AlphaFoldDB" id="A0A2S5KSP0"/>
<keyword evidence="4 6" id="KW-1133">Transmembrane helix</keyword>
<evidence type="ECO:0000313" key="8">
    <source>
        <dbReference type="Proteomes" id="UP000238196"/>
    </source>
</evidence>
<evidence type="ECO:0000256" key="4">
    <source>
        <dbReference type="ARBA" id="ARBA00022989"/>
    </source>
</evidence>
<keyword evidence="2" id="KW-1003">Cell membrane</keyword>
<dbReference type="Pfam" id="PF03899">
    <property type="entry name" value="ATP-synt_I"/>
    <property type="match status" value="1"/>
</dbReference>
<protein>
    <recommendedName>
        <fullName evidence="9">F0F1 ATP synthase subunit I</fullName>
    </recommendedName>
</protein>
<comment type="caution">
    <text evidence="7">The sequence shown here is derived from an EMBL/GenBank/DDBJ whole genome shotgun (WGS) entry which is preliminary data.</text>
</comment>
<dbReference type="OrthoDB" id="5702716at2"/>
<evidence type="ECO:0008006" key="9">
    <source>
        <dbReference type="Google" id="ProtNLM"/>
    </source>
</evidence>
<evidence type="ECO:0000256" key="2">
    <source>
        <dbReference type="ARBA" id="ARBA00022475"/>
    </source>
</evidence>